<evidence type="ECO:0000256" key="1">
    <source>
        <dbReference type="SAM" id="MobiDB-lite"/>
    </source>
</evidence>
<gene>
    <name evidence="2" type="ORF">ACHAWO_009595</name>
</gene>
<sequence>MRVLTSESVSSTEMNTMSKDENFLPPGVSACSPDHTSFSQQTTPRAANIRHDTSTEDLVAGETSEILRVTVLYLEGMISSTIPAARVSAWVGFKSSFPPNAMSISSSNYSSHFLREGTLLAVESDQVKWTPTVQDEMDCKSSSYSGIAFWDSVSTDEALKSHLEVIIPSNTVSEMTDNIQVPDILEFHVCIAHEIAAGNIPTNPKMTQNQSNTSLHKWDNEMEEVHWYSNDGEGDITTDYEIIHTSLEQQLLHGVAHLKVYHDPEDSTFDSGRKIVHLPIRLIPSRSSTEQLEHYIGLEHAATLTVQAEKVDASKVSRAEQRYYIKNTWGAGQECAPPSIKINGDSSKEENTKNDSIAKHFTFDTIKNIISGRKSTQSTIASGKKSAPDCREQNVIIECHQQSSNNEDMNKIQEALESSFKSMNNSKKLAAAIRHQRQFEPISLARNALPTEVSPNKQSSCTKELVNTAAHFTANYNQLNGVTNSIKSNVATMPSKSKDDSDQHKHIPQQQSDHIANTSKKTIMSRLLCGTDLADVMNHCDEDQVGMYVADSLSLSSNA</sequence>
<feature type="region of interest" description="Disordered" evidence="1">
    <location>
        <begin position="1"/>
        <end position="24"/>
    </location>
</feature>
<protein>
    <submittedName>
        <fullName evidence="2">Uncharacterized protein</fullName>
    </submittedName>
</protein>
<accession>A0ABD3ML55</accession>
<keyword evidence="3" id="KW-1185">Reference proteome</keyword>
<reference evidence="2 3" key="1">
    <citation type="submission" date="2024-10" db="EMBL/GenBank/DDBJ databases">
        <title>Updated reference genomes for cyclostephanoid diatoms.</title>
        <authorList>
            <person name="Roberts W.R."/>
            <person name="Alverson A.J."/>
        </authorList>
    </citation>
    <scope>NUCLEOTIDE SEQUENCE [LARGE SCALE GENOMIC DNA]</scope>
    <source>
        <strain evidence="2 3">AJA010-31</strain>
    </source>
</reference>
<name>A0ABD3ML55_9STRA</name>
<dbReference type="AlphaFoldDB" id="A0ABD3ML55"/>
<dbReference type="Proteomes" id="UP001530400">
    <property type="component" value="Unassembled WGS sequence"/>
</dbReference>
<organism evidence="2 3">
    <name type="scientific">Cyclotella atomus</name>
    <dbReference type="NCBI Taxonomy" id="382360"/>
    <lineage>
        <taxon>Eukaryota</taxon>
        <taxon>Sar</taxon>
        <taxon>Stramenopiles</taxon>
        <taxon>Ochrophyta</taxon>
        <taxon>Bacillariophyta</taxon>
        <taxon>Coscinodiscophyceae</taxon>
        <taxon>Thalassiosirophycidae</taxon>
        <taxon>Stephanodiscales</taxon>
        <taxon>Stephanodiscaceae</taxon>
        <taxon>Cyclotella</taxon>
    </lineage>
</organism>
<proteinExistence type="predicted"/>
<feature type="compositionally biased region" description="Basic and acidic residues" evidence="1">
    <location>
        <begin position="496"/>
        <end position="505"/>
    </location>
</feature>
<feature type="compositionally biased region" description="Polar residues" evidence="1">
    <location>
        <begin position="1"/>
        <end position="17"/>
    </location>
</feature>
<feature type="region of interest" description="Disordered" evidence="1">
    <location>
        <begin position="491"/>
        <end position="516"/>
    </location>
</feature>
<evidence type="ECO:0000313" key="3">
    <source>
        <dbReference type="Proteomes" id="UP001530400"/>
    </source>
</evidence>
<dbReference type="EMBL" id="JALLPJ020001413">
    <property type="protein sequence ID" value="KAL3764780.1"/>
    <property type="molecule type" value="Genomic_DNA"/>
</dbReference>
<evidence type="ECO:0000313" key="2">
    <source>
        <dbReference type="EMBL" id="KAL3764780.1"/>
    </source>
</evidence>
<comment type="caution">
    <text evidence="2">The sequence shown here is derived from an EMBL/GenBank/DDBJ whole genome shotgun (WGS) entry which is preliminary data.</text>
</comment>